<evidence type="ECO:0008006" key="5">
    <source>
        <dbReference type="Google" id="ProtNLM"/>
    </source>
</evidence>
<feature type="compositionally biased region" description="Acidic residues" evidence="1">
    <location>
        <begin position="147"/>
        <end position="163"/>
    </location>
</feature>
<dbReference type="PANTHER" id="PTHR34575:SF1">
    <property type="entry name" value="PROTEIN PAM68, CHLOROPLASTIC"/>
    <property type="match status" value="1"/>
</dbReference>
<reference evidence="3" key="1">
    <citation type="journal article" date="2023" name="Plant J.">
        <title>Genome sequences and population genomics provide insights into the demographic history, inbreeding, and mutation load of two 'living fossil' tree species of Dipteronia.</title>
        <authorList>
            <person name="Feng Y."/>
            <person name="Comes H.P."/>
            <person name="Chen J."/>
            <person name="Zhu S."/>
            <person name="Lu R."/>
            <person name="Zhang X."/>
            <person name="Li P."/>
            <person name="Qiu J."/>
            <person name="Olsen K.M."/>
            <person name="Qiu Y."/>
        </authorList>
    </citation>
    <scope>NUCLEOTIDE SEQUENCE</scope>
    <source>
        <strain evidence="3">NBL</strain>
    </source>
</reference>
<evidence type="ECO:0000256" key="2">
    <source>
        <dbReference type="SAM" id="Phobius"/>
    </source>
</evidence>
<feature type="compositionally biased region" description="Basic residues" evidence="1">
    <location>
        <begin position="132"/>
        <end position="143"/>
    </location>
</feature>
<dbReference type="Pfam" id="PF11947">
    <property type="entry name" value="DUF3464"/>
    <property type="match status" value="1"/>
</dbReference>
<feature type="transmembrane region" description="Helical" evidence="2">
    <location>
        <begin position="177"/>
        <end position="197"/>
    </location>
</feature>
<dbReference type="EMBL" id="JANJYJ010000010">
    <property type="protein sequence ID" value="KAK3182828.1"/>
    <property type="molecule type" value="Genomic_DNA"/>
</dbReference>
<feature type="compositionally biased region" description="Polar residues" evidence="1">
    <location>
        <begin position="8"/>
        <end position="22"/>
    </location>
</feature>
<dbReference type="InterPro" id="IPR021855">
    <property type="entry name" value="PAM68-like"/>
</dbReference>
<dbReference type="AlphaFoldDB" id="A0AAD9ZI91"/>
<organism evidence="3 4">
    <name type="scientific">Dipteronia sinensis</name>
    <dbReference type="NCBI Taxonomy" id="43782"/>
    <lineage>
        <taxon>Eukaryota</taxon>
        <taxon>Viridiplantae</taxon>
        <taxon>Streptophyta</taxon>
        <taxon>Embryophyta</taxon>
        <taxon>Tracheophyta</taxon>
        <taxon>Spermatophyta</taxon>
        <taxon>Magnoliopsida</taxon>
        <taxon>eudicotyledons</taxon>
        <taxon>Gunneridae</taxon>
        <taxon>Pentapetalae</taxon>
        <taxon>rosids</taxon>
        <taxon>malvids</taxon>
        <taxon>Sapindales</taxon>
        <taxon>Sapindaceae</taxon>
        <taxon>Hippocastanoideae</taxon>
        <taxon>Acereae</taxon>
        <taxon>Dipteronia</taxon>
    </lineage>
</organism>
<evidence type="ECO:0000313" key="4">
    <source>
        <dbReference type="Proteomes" id="UP001281410"/>
    </source>
</evidence>
<gene>
    <name evidence="3" type="ORF">Dsin_030114</name>
</gene>
<sequence length="267" mass="30281">MNEFGTWANDSQVSCSNPTNGEKLQKKKNASSQIECSYEQSTLVQKFCTLSINYHICKCKKINLHIRKEKASSSTRTPPLTTLFSFSYAPINQATNYPTTVTNQYPYQCQFSHSKTLLYATLNSPKGFGQRSPRKTKKPKKSKTGYDDEDENEDEDEDEAEEGVIPEIVTNRMISRMGLSVGIPLMIGVLFFPLFYYLKAVQKIDVPTWVPFIVSFIFFGTALLGVSYGIVSASWDPMREGSLLGWNEAQKNWPVFWQSLRGRSSNK</sequence>
<feature type="transmembrane region" description="Helical" evidence="2">
    <location>
        <begin position="209"/>
        <end position="231"/>
    </location>
</feature>
<feature type="region of interest" description="Disordered" evidence="1">
    <location>
        <begin position="1"/>
        <end position="24"/>
    </location>
</feature>
<protein>
    <recommendedName>
        <fullName evidence="5">Protein PAM68, chloroplastic</fullName>
    </recommendedName>
</protein>
<comment type="caution">
    <text evidence="3">The sequence shown here is derived from an EMBL/GenBank/DDBJ whole genome shotgun (WGS) entry which is preliminary data.</text>
</comment>
<evidence type="ECO:0000256" key="1">
    <source>
        <dbReference type="SAM" id="MobiDB-lite"/>
    </source>
</evidence>
<keyword evidence="2" id="KW-1133">Transmembrane helix</keyword>
<name>A0AAD9ZI91_9ROSI</name>
<keyword evidence="4" id="KW-1185">Reference proteome</keyword>
<accession>A0AAD9ZI91</accession>
<keyword evidence="2" id="KW-0472">Membrane</keyword>
<evidence type="ECO:0000313" key="3">
    <source>
        <dbReference type="EMBL" id="KAK3182828.1"/>
    </source>
</evidence>
<keyword evidence="2" id="KW-0812">Transmembrane</keyword>
<dbReference type="PANTHER" id="PTHR34575">
    <property type="entry name" value="PROTEIN PAM68, CHLOROPLASTIC"/>
    <property type="match status" value="1"/>
</dbReference>
<feature type="region of interest" description="Disordered" evidence="1">
    <location>
        <begin position="123"/>
        <end position="163"/>
    </location>
</feature>
<proteinExistence type="predicted"/>
<dbReference type="Proteomes" id="UP001281410">
    <property type="component" value="Unassembled WGS sequence"/>
</dbReference>